<accession>A0A561CKG4</accession>
<protein>
    <recommendedName>
        <fullName evidence="3">Serine/threonine protein kinase</fullName>
    </recommendedName>
</protein>
<evidence type="ECO:0000313" key="2">
    <source>
        <dbReference type="Proteomes" id="UP000319671"/>
    </source>
</evidence>
<evidence type="ECO:0008006" key="3">
    <source>
        <dbReference type="Google" id="ProtNLM"/>
    </source>
</evidence>
<dbReference type="EMBL" id="VIVN01000021">
    <property type="protein sequence ID" value="TWD91656.1"/>
    <property type="molecule type" value="Genomic_DNA"/>
</dbReference>
<dbReference type="RefSeq" id="WP_144568216.1">
    <property type="nucleotide sequence ID" value="NZ_VIVN01000021.1"/>
</dbReference>
<gene>
    <name evidence="1" type="ORF">FB550_12198</name>
</gene>
<sequence>MNAHVERAIKSLQLKYTIIGNGKNRIVFDLKNGYVLKVALNNWGMKSNKKEYKLFFNSPSHIQKHLCPVIESGYGWIIMKKMTQKIPSDKEYDKKISQLIKIFKENGIEPKDIKEKNLALSETGDFIVIDYGNFIVTGD</sequence>
<reference evidence="1 2" key="1">
    <citation type="submission" date="2019-06" db="EMBL/GenBank/DDBJ databases">
        <title>Sorghum-associated microbial communities from plants grown in Nebraska, USA.</title>
        <authorList>
            <person name="Schachtman D."/>
        </authorList>
    </citation>
    <scope>NUCLEOTIDE SEQUENCE [LARGE SCALE GENOMIC DNA]</scope>
    <source>
        <strain evidence="1 2">2482</strain>
    </source>
</reference>
<keyword evidence="2" id="KW-1185">Reference proteome</keyword>
<name>A0A561CKG4_9BACI</name>
<proteinExistence type="predicted"/>
<organism evidence="1 2">
    <name type="scientific">Neobacillus bataviensis</name>
    <dbReference type="NCBI Taxonomy" id="220685"/>
    <lineage>
        <taxon>Bacteria</taxon>
        <taxon>Bacillati</taxon>
        <taxon>Bacillota</taxon>
        <taxon>Bacilli</taxon>
        <taxon>Bacillales</taxon>
        <taxon>Bacillaceae</taxon>
        <taxon>Neobacillus</taxon>
    </lineage>
</organism>
<dbReference type="AlphaFoldDB" id="A0A561CKG4"/>
<dbReference type="Proteomes" id="UP000319671">
    <property type="component" value="Unassembled WGS sequence"/>
</dbReference>
<comment type="caution">
    <text evidence="1">The sequence shown here is derived from an EMBL/GenBank/DDBJ whole genome shotgun (WGS) entry which is preliminary data.</text>
</comment>
<evidence type="ECO:0000313" key="1">
    <source>
        <dbReference type="EMBL" id="TWD91656.1"/>
    </source>
</evidence>